<evidence type="ECO:0000313" key="2">
    <source>
        <dbReference type="Proteomes" id="UP000176005"/>
    </source>
</evidence>
<reference evidence="1 2" key="1">
    <citation type="journal article" date="2016" name="Front. Microbiol.">
        <title>Comparative Genomics Analysis of Streptomyces Species Reveals Their Adaptation to the Marine Environment and Their Diversity at the Genomic Level.</title>
        <authorList>
            <person name="Tian X."/>
            <person name="Zhang Z."/>
            <person name="Yang T."/>
            <person name="Chen M."/>
            <person name="Li J."/>
            <person name="Chen F."/>
            <person name="Yang J."/>
            <person name="Li W."/>
            <person name="Zhang B."/>
            <person name="Zhang Z."/>
            <person name="Wu J."/>
            <person name="Zhang C."/>
            <person name="Long L."/>
            <person name="Xiao J."/>
        </authorList>
    </citation>
    <scope>NUCLEOTIDE SEQUENCE [LARGE SCALE GENOMIC DNA]</scope>
    <source>
        <strain evidence="1 2">SCSIO 10429</strain>
    </source>
</reference>
<comment type="caution">
    <text evidence="1">The sequence shown here is derived from an EMBL/GenBank/DDBJ whole genome shotgun (WGS) entry which is preliminary data.</text>
</comment>
<dbReference type="EMBL" id="LJGW01000252">
    <property type="protein sequence ID" value="OEV11043.1"/>
    <property type="molecule type" value="Genomic_DNA"/>
</dbReference>
<dbReference type="PATRIC" id="fig|518642.10.peg.2198"/>
<dbReference type="RefSeq" id="WP_070017342.1">
    <property type="nucleotide sequence ID" value="NZ_LJGW01000252.1"/>
</dbReference>
<dbReference type="Proteomes" id="UP000176005">
    <property type="component" value="Unassembled WGS sequence"/>
</dbReference>
<organism evidence="1 2">
    <name type="scientific">Streptomyces nanshensis</name>
    <dbReference type="NCBI Taxonomy" id="518642"/>
    <lineage>
        <taxon>Bacteria</taxon>
        <taxon>Bacillati</taxon>
        <taxon>Actinomycetota</taxon>
        <taxon>Actinomycetes</taxon>
        <taxon>Kitasatosporales</taxon>
        <taxon>Streptomycetaceae</taxon>
        <taxon>Streptomyces</taxon>
    </lineage>
</organism>
<dbReference type="AlphaFoldDB" id="A0A1E7L4V6"/>
<keyword evidence="2" id="KW-1185">Reference proteome</keyword>
<proteinExistence type="predicted"/>
<gene>
    <name evidence="1" type="ORF">AN218_14705</name>
</gene>
<sequence>MPDRTIQFGLLRARGVKGSEAAARVLDRLALEGGITSPVTTRRGLNARLNYLTRSAAGYQAMRDAGITVTPRTQRAWRQRTQTPSPANRERIDAAYRAYRRHNVAAHLRQRLNADGGTRVEIHPLDQSAVRNRHQRTLPFRRLTIRNWDRIVDAWHAGDDTALADAWDNKLQDLGSQWGMYEYVTAVAFSA</sequence>
<evidence type="ECO:0000313" key="1">
    <source>
        <dbReference type="EMBL" id="OEV11043.1"/>
    </source>
</evidence>
<evidence type="ECO:0008006" key="3">
    <source>
        <dbReference type="Google" id="ProtNLM"/>
    </source>
</evidence>
<accession>A0A1E7L4V6</accession>
<protein>
    <recommendedName>
        <fullName evidence="3">Transcriptional regulator</fullName>
    </recommendedName>
</protein>
<name>A0A1E7L4V6_9ACTN</name>